<dbReference type="Pfam" id="PF01557">
    <property type="entry name" value="FAA_hydrolase"/>
    <property type="match status" value="1"/>
</dbReference>
<dbReference type="SUPFAM" id="SSF63433">
    <property type="entry name" value="Fumarylacetoacetate hydrolase, FAH, N-terminal domain"/>
    <property type="match status" value="1"/>
</dbReference>
<evidence type="ECO:0000256" key="11">
    <source>
        <dbReference type="ARBA" id="ARBA00023232"/>
    </source>
</evidence>
<dbReference type="PANTHER" id="PTHR43069:SF2">
    <property type="entry name" value="FUMARYLACETOACETASE"/>
    <property type="match status" value="1"/>
</dbReference>
<dbReference type="InterPro" id="IPR015377">
    <property type="entry name" value="Fumarylacetoacetase_N"/>
</dbReference>
<dbReference type="NCBIfam" id="TIGR01266">
    <property type="entry name" value="fum_ac_acetase"/>
    <property type="match status" value="1"/>
</dbReference>
<evidence type="ECO:0000259" key="12">
    <source>
        <dbReference type="Pfam" id="PF01557"/>
    </source>
</evidence>
<keyword evidence="11" id="KW-0585">Phenylalanine catabolism</keyword>
<evidence type="ECO:0000313" key="14">
    <source>
        <dbReference type="EMBL" id="AIF03432.1"/>
    </source>
</evidence>
<comment type="similarity">
    <text evidence="4">Belongs to the FAH family.</text>
</comment>
<dbReference type="GO" id="GO:1902000">
    <property type="term" value="P:homogentisate catabolic process"/>
    <property type="evidence" value="ECO:0007669"/>
    <property type="project" value="TreeGrafter"/>
</dbReference>
<dbReference type="GO" id="GO:0004334">
    <property type="term" value="F:fumarylacetoacetase activity"/>
    <property type="evidence" value="ECO:0007669"/>
    <property type="project" value="UniProtKB-EC"/>
</dbReference>
<accession>A0A075GNB8</accession>
<dbReference type="GO" id="GO:0046872">
    <property type="term" value="F:metal ion binding"/>
    <property type="evidence" value="ECO:0007669"/>
    <property type="project" value="UniProtKB-KW"/>
</dbReference>
<keyword evidence="7 14" id="KW-0378">Hydrolase</keyword>
<evidence type="ECO:0000256" key="9">
    <source>
        <dbReference type="ARBA" id="ARBA00022842"/>
    </source>
</evidence>
<comment type="pathway">
    <text evidence="3">Amino-acid degradation; L-phenylalanine degradation; acetoacetate and fumarate from L-phenylalanine: step 6/6.</text>
</comment>
<reference evidence="14" key="1">
    <citation type="journal article" date="2014" name="Genome Biol. Evol.">
        <title>Pangenome evidence for extensive interdomain horizontal transfer affecting lineage core and shell genes in uncultured planktonic thaumarchaeota and euryarchaeota.</title>
        <authorList>
            <person name="Deschamps P."/>
            <person name="Zivanovic Y."/>
            <person name="Moreira D."/>
            <person name="Rodriguez-Valera F."/>
            <person name="Lopez-Garcia P."/>
        </authorList>
    </citation>
    <scope>NUCLEOTIDE SEQUENCE</scope>
</reference>
<dbReference type="PANTHER" id="PTHR43069">
    <property type="entry name" value="FUMARYLACETOACETASE"/>
    <property type="match status" value="1"/>
</dbReference>
<evidence type="ECO:0000256" key="3">
    <source>
        <dbReference type="ARBA" id="ARBA00004782"/>
    </source>
</evidence>
<evidence type="ECO:0000256" key="4">
    <source>
        <dbReference type="ARBA" id="ARBA00010211"/>
    </source>
</evidence>
<dbReference type="EC" id="3.7.1.2" evidence="5"/>
<evidence type="ECO:0000256" key="8">
    <source>
        <dbReference type="ARBA" id="ARBA00022837"/>
    </source>
</evidence>
<name>A0A075GNB8_9EURY</name>
<keyword evidence="10" id="KW-0828">Tyrosine catabolism</keyword>
<dbReference type="InterPro" id="IPR005959">
    <property type="entry name" value="Fumarylacetoacetase"/>
</dbReference>
<evidence type="ECO:0000256" key="10">
    <source>
        <dbReference type="ARBA" id="ARBA00022878"/>
    </source>
</evidence>
<dbReference type="Pfam" id="PF09298">
    <property type="entry name" value="FAA_hydrolase_N"/>
    <property type="match status" value="1"/>
</dbReference>
<evidence type="ECO:0000256" key="1">
    <source>
        <dbReference type="ARBA" id="ARBA00001913"/>
    </source>
</evidence>
<dbReference type="UniPathway" id="UPA00139">
    <property type="reaction ID" value="UER00341"/>
</dbReference>
<evidence type="ECO:0000259" key="13">
    <source>
        <dbReference type="Pfam" id="PF09298"/>
    </source>
</evidence>
<comment type="cofactor">
    <cofactor evidence="2">
        <name>Mg(2+)</name>
        <dbReference type="ChEBI" id="CHEBI:18420"/>
    </cofactor>
</comment>
<evidence type="ECO:0000256" key="5">
    <source>
        <dbReference type="ARBA" id="ARBA00012094"/>
    </source>
</evidence>
<dbReference type="InterPro" id="IPR036663">
    <property type="entry name" value="Fumarylacetoacetase_C_sf"/>
</dbReference>
<dbReference type="SUPFAM" id="SSF56529">
    <property type="entry name" value="FAH"/>
    <property type="match status" value="1"/>
</dbReference>
<sequence length="431" mass="46628">MAGDANDPTLRSWIDVSTDSHFPVQNLPFGVCRPRSGGELRVCSAIGDFVIDLAALDEAGAFDGSAVAGTEAFHEPTLNAFMALGREAWSATRQALSRLLRDDCGELRGDDALRTAALLPTDAVEMQLPVDVGDYTDFYSSREHATNVGTMFRGAENALMPNWLHLPVGYHGRSSSIIVSGAPVRRPQGQTRPDDAQLPVFGASRMVDFELEMGFFIGPGNTPGDPVPVGEAESHIFGMVLVNDWSARDIQKWEYQPLGPFLAKNFATTISPWVVTLDALEPFRCAGPAQEPAPLENLCTKGDTAFDIALEVWLAPGGGERTRLCRSNFRYLYWSMAQQLAHHASGGCNLRTGDLLASGTISGPTEDSRGSLLELAWRGEQPLTLDSGEQRGSVQDGDTVTLTGWCQGDDYRVGFGECSGKLLPAHWPLAR</sequence>
<keyword evidence="8" id="KW-0106">Calcium</keyword>
<gene>
    <name evidence="14" type="primary">FAH</name>
    <name evidence="14" type="synonym">fahA</name>
</gene>
<dbReference type="GO" id="GO:0006559">
    <property type="term" value="P:L-phenylalanine catabolic process"/>
    <property type="evidence" value="ECO:0007669"/>
    <property type="project" value="UniProtKB-UniPathway"/>
</dbReference>
<dbReference type="Gene3D" id="2.30.30.230">
    <property type="entry name" value="Fumarylacetoacetase, N-terminal domain"/>
    <property type="match status" value="1"/>
</dbReference>
<evidence type="ECO:0000256" key="2">
    <source>
        <dbReference type="ARBA" id="ARBA00001946"/>
    </source>
</evidence>
<dbReference type="InterPro" id="IPR036462">
    <property type="entry name" value="Fumarylacetoacetase_N_sf"/>
</dbReference>
<keyword evidence="6" id="KW-0479">Metal-binding</keyword>
<proteinExistence type="inferred from homology"/>
<feature type="domain" description="Fumarylacetoacetase N-terminal" evidence="13">
    <location>
        <begin position="25"/>
        <end position="129"/>
    </location>
</feature>
<feature type="domain" description="Fumarylacetoacetase-like C-terminal" evidence="12">
    <location>
        <begin position="136"/>
        <end position="404"/>
    </location>
</feature>
<comment type="cofactor">
    <cofactor evidence="1">
        <name>Ca(2+)</name>
        <dbReference type="ChEBI" id="CHEBI:29108"/>
    </cofactor>
</comment>
<evidence type="ECO:0000256" key="7">
    <source>
        <dbReference type="ARBA" id="ARBA00022801"/>
    </source>
</evidence>
<dbReference type="Gene3D" id="3.90.850.10">
    <property type="entry name" value="Fumarylacetoacetase-like, C-terminal domain"/>
    <property type="match status" value="1"/>
</dbReference>
<organism evidence="14">
    <name type="scientific">uncultured marine group II/III euryarchaeote KM3_164_G07</name>
    <dbReference type="NCBI Taxonomy" id="1457918"/>
    <lineage>
        <taxon>Archaea</taxon>
        <taxon>Methanobacteriati</taxon>
        <taxon>Methanobacteriota</taxon>
        <taxon>environmental samples</taxon>
    </lineage>
</organism>
<dbReference type="GO" id="GO:0006572">
    <property type="term" value="P:L-tyrosine catabolic process"/>
    <property type="evidence" value="ECO:0007669"/>
    <property type="project" value="UniProtKB-KW"/>
</dbReference>
<dbReference type="EMBL" id="KF900679">
    <property type="protein sequence ID" value="AIF03432.1"/>
    <property type="molecule type" value="Genomic_DNA"/>
</dbReference>
<dbReference type="InterPro" id="IPR011234">
    <property type="entry name" value="Fumarylacetoacetase-like_C"/>
</dbReference>
<keyword evidence="9" id="KW-0460">Magnesium</keyword>
<dbReference type="FunFam" id="3.90.850.10:FF:000004">
    <property type="entry name" value="Fumarylacetoacetase"/>
    <property type="match status" value="1"/>
</dbReference>
<evidence type="ECO:0000256" key="6">
    <source>
        <dbReference type="ARBA" id="ARBA00022723"/>
    </source>
</evidence>
<dbReference type="AlphaFoldDB" id="A0A075GNB8"/>
<protein>
    <recommendedName>
        <fullName evidence="5">fumarylacetoacetase</fullName>
        <ecNumber evidence="5">3.7.1.2</ecNumber>
    </recommendedName>
</protein>